<dbReference type="AlphaFoldDB" id="A0A1G5NNM1"/>
<dbReference type="RefSeq" id="WP_092812962.1">
    <property type="nucleotide sequence ID" value="NZ_FMVW01000005.1"/>
</dbReference>
<evidence type="ECO:0000313" key="2">
    <source>
        <dbReference type="Proteomes" id="UP000199347"/>
    </source>
</evidence>
<dbReference type="Pfam" id="PF06073">
    <property type="entry name" value="DUF934"/>
    <property type="match status" value="1"/>
</dbReference>
<dbReference type="InterPro" id="IPR008318">
    <property type="entry name" value="UCP030820"/>
</dbReference>
<gene>
    <name evidence="1" type="ORF">SAMN03080610_02331</name>
</gene>
<reference evidence="1 2" key="1">
    <citation type="submission" date="2016-10" db="EMBL/GenBank/DDBJ databases">
        <authorList>
            <person name="de Groot N.N."/>
        </authorList>
    </citation>
    <scope>NUCLEOTIDE SEQUENCE [LARGE SCALE GENOMIC DNA]</scope>
    <source>
        <strain evidence="1 2">DSM 2698</strain>
    </source>
</reference>
<evidence type="ECO:0000313" key="1">
    <source>
        <dbReference type="EMBL" id="SCZ38744.1"/>
    </source>
</evidence>
<dbReference type="PIRSF" id="PIRSF030820">
    <property type="entry name" value="UCP030820"/>
    <property type="match status" value="1"/>
</dbReference>
<organism evidence="1 2">
    <name type="scientific">Afifella marina DSM 2698</name>
    <dbReference type="NCBI Taxonomy" id="1120955"/>
    <lineage>
        <taxon>Bacteria</taxon>
        <taxon>Pseudomonadati</taxon>
        <taxon>Pseudomonadota</taxon>
        <taxon>Alphaproteobacteria</taxon>
        <taxon>Hyphomicrobiales</taxon>
        <taxon>Afifellaceae</taxon>
        <taxon>Afifella</taxon>
    </lineage>
</organism>
<name>A0A1G5NNM1_AFIMA</name>
<dbReference type="OrthoDB" id="9800421at2"/>
<sequence length="176" mass="19192">MSDETRLWRKGGFVVDEWRLLQTDEAIAADDKVILPAARLDEQVAEARLTPMGALLNAGEPVDLLVPHLAGLELVALDFPAFTDGRSFSKAEILRSRHGFSGEIRAVGDVLIDQIPLMLRCGFDSFLVRNRPTIAALERGALPGVDLFYQPGQGAETAVAGRSWARRPAIREASSL</sequence>
<dbReference type="EMBL" id="FMVW01000005">
    <property type="protein sequence ID" value="SCZ38744.1"/>
    <property type="molecule type" value="Genomic_DNA"/>
</dbReference>
<protein>
    <submittedName>
        <fullName evidence="1">Uncharacterized conserved protein, DUF934 family</fullName>
    </submittedName>
</protein>
<dbReference type="STRING" id="1120955.SAMN03080610_02331"/>
<dbReference type="Proteomes" id="UP000199347">
    <property type="component" value="Unassembled WGS sequence"/>
</dbReference>
<proteinExistence type="predicted"/>
<accession>A0A1G5NNM1</accession>
<keyword evidence="2" id="KW-1185">Reference proteome</keyword>